<comment type="caution">
    <text evidence="9">The sequence shown here is derived from an EMBL/GenBank/DDBJ whole genome shotgun (WGS) entry which is preliminary data.</text>
</comment>
<evidence type="ECO:0000256" key="5">
    <source>
        <dbReference type="ARBA" id="ARBA00022985"/>
    </source>
</evidence>
<name>A0A7W6EH08_9HYPH</name>
<dbReference type="CDD" id="cd04187">
    <property type="entry name" value="DPM1_like_bac"/>
    <property type="match status" value="1"/>
</dbReference>
<dbReference type="PANTHER" id="PTHR48090">
    <property type="entry name" value="UNDECAPRENYL-PHOSPHATE 4-DEOXY-4-FORMAMIDO-L-ARABINOSE TRANSFERASE-RELATED"/>
    <property type="match status" value="1"/>
</dbReference>
<dbReference type="InterPro" id="IPR050256">
    <property type="entry name" value="Glycosyltransferase_2"/>
</dbReference>
<dbReference type="InterPro" id="IPR029044">
    <property type="entry name" value="Nucleotide-diphossugar_trans"/>
</dbReference>
<evidence type="ECO:0000256" key="1">
    <source>
        <dbReference type="ARBA" id="ARBA00022475"/>
    </source>
</evidence>
<dbReference type="Pfam" id="PF00535">
    <property type="entry name" value="Glycos_transf_2"/>
    <property type="match status" value="1"/>
</dbReference>
<dbReference type="SUPFAM" id="SSF53448">
    <property type="entry name" value="Nucleotide-diphospho-sugar transferases"/>
    <property type="match status" value="1"/>
</dbReference>
<dbReference type="PANTHER" id="PTHR48090:SF3">
    <property type="entry name" value="UNDECAPRENYL-PHOSPHATE 4-DEOXY-4-FORMAMIDO-L-ARABINOSE TRANSFERASE"/>
    <property type="match status" value="1"/>
</dbReference>
<keyword evidence="4" id="KW-0812">Transmembrane</keyword>
<sequence length="251" mass="27880">MEPHQTQDTAPLRLSVVVPVKNEVANIAPLVAEIDAACGPVAPFEIIYVNDGSDDGTAAELARLQAELPHLRVLHHDRSCGQSIAVRSGVIAARAPVVATLDGDGQNDPAFIPEMLRTLDNGPDDSGLVQGQRLGRKDTGFKRTQSRIANRVRRAILRDDTRDTGCGLKVFYRHVYLSLPFFRALHRFMPALVTREGYRVLLVDVVDRPRLTGVSNYGFFDRLWVGILDLVGVRWLIARRGERPVVTEDKR</sequence>
<keyword evidence="6" id="KW-1133">Transmembrane helix</keyword>
<keyword evidence="7" id="KW-0472">Membrane</keyword>
<keyword evidence="3 9" id="KW-0808">Transferase</keyword>
<keyword evidence="1" id="KW-1003">Cell membrane</keyword>
<dbReference type="FunFam" id="3.90.550.10:FF:000170">
    <property type="entry name" value="Dolichol-phosphate mannosyltransferase"/>
    <property type="match status" value="1"/>
</dbReference>
<reference evidence="9 10" key="1">
    <citation type="submission" date="2020-08" db="EMBL/GenBank/DDBJ databases">
        <title>Genomic Encyclopedia of Type Strains, Phase IV (KMG-IV): sequencing the most valuable type-strain genomes for metagenomic binning, comparative biology and taxonomic classification.</title>
        <authorList>
            <person name="Goeker M."/>
        </authorList>
    </citation>
    <scope>NUCLEOTIDE SEQUENCE [LARGE SCALE GENOMIC DNA]</scope>
    <source>
        <strain evidence="9 10">DSM 28760</strain>
    </source>
</reference>
<dbReference type="GO" id="GO:0005886">
    <property type="term" value="C:plasma membrane"/>
    <property type="evidence" value="ECO:0007669"/>
    <property type="project" value="TreeGrafter"/>
</dbReference>
<evidence type="ECO:0000259" key="8">
    <source>
        <dbReference type="Pfam" id="PF00535"/>
    </source>
</evidence>
<evidence type="ECO:0000256" key="3">
    <source>
        <dbReference type="ARBA" id="ARBA00022679"/>
    </source>
</evidence>
<feature type="domain" description="Glycosyltransferase 2-like" evidence="8">
    <location>
        <begin position="15"/>
        <end position="173"/>
    </location>
</feature>
<dbReference type="InterPro" id="IPR001173">
    <property type="entry name" value="Glyco_trans_2-like"/>
</dbReference>
<keyword evidence="5" id="KW-0448">Lipopolysaccharide biosynthesis</keyword>
<dbReference type="GO" id="GO:0009103">
    <property type="term" value="P:lipopolysaccharide biosynthetic process"/>
    <property type="evidence" value="ECO:0007669"/>
    <property type="project" value="UniProtKB-KW"/>
</dbReference>
<dbReference type="AlphaFoldDB" id="A0A7W6EH08"/>
<evidence type="ECO:0000256" key="7">
    <source>
        <dbReference type="ARBA" id="ARBA00023136"/>
    </source>
</evidence>
<dbReference type="Proteomes" id="UP000537592">
    <property type="component" value="Unassembled WGS sequence"/>
</dbReference>
<protein>
    <submittedName>
        <fullName evidence="9">Glycosyltransferase involved in cell wall biosynthesis</fullName>
    </submittedName>
</protein>
<dbReference type="GO" id="GO:0099621">
    <property type="term" value="F:undecaprenyl-phosphate 4-deoxy-4-formamido-L-arabinose transferase activity"/>
    <property type="evidence" value="ECO:0007669"/>
    <property type="project" value="TreeGrafter"/>
</dbReference>
<evidence type="ECO:0000256" key="4">
    <source>
        <dbReference type="ARBA" id="ARBA00022692"/>
    </source>
</evidence>
<dbReference type="RefSeq" id="WP_183752304.1">
    <property type="nucleotide sequence ID" value="NZ_JACICC010000004.1"/>
</dbReference>
<accession>A0A7W6EH08</accession>
<evidence type="ECO:0000313" key="9">
    <source>
        <dbReference type="EMBL" id="MBB3809809.1"/>
    </source>
</evidence>
<dbReference type="EMBL" id="JACICC010000004">
    <property type="protein sequence ID" value="MBB3809809.1"/>
    <property type="molecule type" value="Genomic_DNA"/>
</dbReference>
<keyword evidence="2" id="KW-0328">Glycosyltransferase</keyword>
<proteinExistence type="predicted"/>
<keyword evidence="10" id="KW-1185">Reference proteome</keyword>
<organism evidence="9 10">
    <name type="scientific">Pseudochelatococcus contaminans</name>
    <dbReference type="NCBI Taxonomy" id="1538103"/>
    <lineage>
        <taxon>Bacteria</taxon>
        <taxon>Pseudomonadati</taxon>
        <taxon>Pseudomonadota</taxon>
        <taxon>Alphaproteobacteria</taxon>
        <taxon>Hyphomicrobiales</taxon>
        <taxon>Chelatococcaceae</taxon>
        <taxon>Pseudochelatococcus</taxon>
    </lineage>
</organism>
<evidence type="ECO:0000256" key="2">
    <source>
        <dbReference type="ARBA" id="ARBA00022676"/>
    </source>
</evidence>
<evidence type="ECO:0000313" key="10">
    <source>
        <dbReference type="Proteomes" id="UP000537592"/>
    </source>
</evidence>
<dbReference type="Gene3D" id="3.90.550.10">
    <property type="entry name" value="Spore Coat Polysaccharide Biosynthesis Protein SpsA, Chain A"/>
    <property type="match status" value="1"/>
</dbReference>
<gene>
    <name evidence="9" type="ORF">FHS81_001897</name>
</gene>
<evidence type="ECO:0000256" key="6">
    <source>
        <dbReference type="ARBA" id="ARBA00022989"/>
    </source>
</evidence>